<organism evidence="2 3">
    <name type="scientific">Bradyrhizobium lablabi</name>
    <dbReference type="NCBI Taxonomy" id="722472"/>
    <lineage>
        <taxon>Bacteria</taxon>
        <taxon>Pseudomonadati</taxon>
        <taxon>Pseudomonadota</taxon>
        <taxon>Alphaproteobacteria</taxon>
        <taxon>Hyphomicrobiales</taxon>
        <taxon>Nitrobacteraceae</taxon>
        <taxon>Bradyrhizobium</taxon>
    </lineage>
</organism>
<keyword evidence="1" id="KW-1133">Transmembrane helix</keyword>
<name>A0A1M6KRU1_9BRAD</name>
<proteinExistence type="predicted"/>
<dbReference type="AlphaFoldDB" id="A0A1M6KRU1"/>
<keyword evidence="1" id="KW-0812">Transmembrane</keyword>
<dbReference type="RefSeq" id="WP_283807603.1">
    <property type="nucleotide sequence ID" value="NZ_LT670844.1"/>
</dbReference>
<gene>
    <name evidence="2" type="ORF">SAMN05444159_1061</name>
</gene>
<dbReference type="EMBL" id="LT670844">
    <property type="protein sequence ID" value="SHJ61693.1"/>
    <property type="molecule type" value="Genomic_DNA"/>
</dbReference>
<dbReference type="Proteomes" id="UP000189935">
    <property type="component" value="Chromosome I"/>
</dbReference>
<evidence type="ECO:0000313" key="3">
    <source>
        <dbReference type="Proteomes" id="UP000189935"/>
    </source>
</evidence>
<keyword evidence="1" id="KW-0472">Membrane</keyword>
<sequence length="41" mass="4501">MRLTKNVPGVLIAIIILAVAALNLIFLISELTMNVVRVYFG</sequence>
<accession>A0A1M6KRU1</accession>
<evidence type="ECO:0000256" key="1">
    <source>
        <dbReference type="SAM" id="Phobius"/>
    </source>
</evidence>
<evidence type="ECO:0000313" key="2">
    <source>
        <dbReference type="EMBL" id="SHJ61693.1"/>
    </source>
</evidence>
<protein>
    <submittedName>
        <fullName evidence="2">Uncharacterized protein</fullName>
    </submittedName>
</protein>
<reference evidence="2 3" key="1">
    <citation type="submission" date="2016-11" db="EMBL/GenBank/DDBJ databases">
        <authorList>
            <person name="Jaros S."/>
            <person name="Januszkiewicz K."/>
            <person name="Wedrychowicz H."/>
        </authorList>
    </citation>
    <scope>NUCLEOTIDE SEQUENCE [LARGE SCALE GENOMIC DNA]</scope>
    <source>
        <strain evidence="2 3">GAS499</strain>
    </source>
</reference>
<feature type="transmembrane region" description="Helical" evidence="1">
    <location>
        <begin position="7"/>
        <end position="28"/>
    </location>
</feature>